<dbReference type="Gene3D" id="3.40.309.10">
    <property type="entry name" value="Aldehyde Dehydrogenase, Chain A, domain 2"/>
    <property type="match status" value="1"/>
</dbReference>
<dbReference type="Proteomes" id="UP000244978">
    <property type="component" value="Unassembled WGS sequence"/>
</dbReference>
<keyword evidence="7" id="KW-1185">Reference proteome</keyword>
<protein>
    <submittedName>
        <fullName evidence="6">NAD-dependent succinate-semialdehyde dehydrogenase</fullName>
    </submittedName>
</protein>
<organism evidence="6 7">
    <name type="scientific">Homoserinimonas hongtaonis</name>
    <dbReference type="NCBI Taxonomy" id="2079791"/>
    <lineage>
        <taxon>Bacteria</taxon>
        <taxon>Bacillati</taxon>
        <taxon>Actinomycetota</taxon>
        <taxon>Actinomycetes</taxon>
        <taxon>Micrococcales</taxon>
        <taxon>Microbacteriaceae</taxon>
        <taxon>Homoserinimonas</taxon>
    </lineage>
</organism>
<dbReference type="PROSITE" id="PS00687">
    <property type="entry name" value="ALDEHYDE_DEHYDR_GLU"/>
    <property type="match status" value="1"/>
</dbReference>
<dbReference type="InterPro" id="IPR016161">
    <property type="entry name" value="Ald_DH/histidinol_DH"/>
</dbReference>
<evidence type="ECO:0000256" key="2">
    <source>
        <dbReference type="ARBA" id="ARBA00023002"/>
    </source>
</evidence>
<evidence type="ECO:0000256" key="4">
    <source>
        <dbReference type="RuleBase" id="RU003345"/>
    </source>
</evidence>
<dbReference type="CDD" id="cd07103">
    <property type="entry name" value="ALDH_F5_SSADH_GabD"/>
    <property type="match status" value="1"/>
</dbReference>
<proteinExistence type="inferred from homology"/>
<sequence>MTKLDESTLLAAVPDRLFIGGQWRTASDGATLDVADPATGRLIKTIASASAHDAMAAMDAAAAAQAEWAATAPRVRGELLRRAFDLLIERRDDFALLMTLEMGKPLAEAQGEVTYAAEFLRWFSEEAVRITGRYGTNPEGTGRMVVAQRPVGPCFLITPWNFPLAMATRKIAPALAAGCTVIVKPAQLTPLTTLMFVKLLEEVGLPKGVVNVLTTSSSSTVSEPIIADPRLRKLSFTGSTPVGVSLLKSAANGVLRTSMELGGNAPFVVFDDADLDKAVEGAIAAKFRNIGQACTAANRFIVHESVAEEFATRVTERVRAFRMGRGTEDGVTIGPLIDEKAVAKAKSLVEDAVRRGASVLTGGNAIAGEGTFFEPTVVTGVVPGSDILREEIFGPVLAISTFSDEAEAVRMANDTEYGLVGYVFTQDLARGQRLIDSLETGMMGLNVGVLSNAAAPFGGVKQSGLGREGGLEGIHEYLAPKYTMTPDPFA</sequence>
<dbReference type="PANTHER" id="PTHR43353">
    <property type="entry name" value="SUCCINATE-SEMIALDEHYDE DEHYDROGENASE, MITOCHONDRIAL"/>
    <property type="match status" value="1"/>
</dbReference>
<comment type="caution">
    <text evidence="6">The sequence shown here is derived from an EMBL/GenBank/DDBJ whole genome shotgun (WGS) entry which is preliminary data.</text>
</comment>
<keyword evidence="2 4" id="KW-0560">Oxidoreductase</keyword>
<dbReference type="FunFam" id="3.40.605.10:FF:000026">
    <property type="entry name" value="Aldehyde dehydrogenase, putative"/>
    <property type="match status" value="1"/>
</dbReference>
<feature type="domain" description="Aldehyde dehydrogenase" evidence="5">
    <location>
        <begin position="23"/>
        <end position="481"/>
    </location>
</feature>
<dbReference type="Gene3D" id="3.40.605.10">
    <property type="entry name" value="Aldehyde Dehydrogenase, Chain A, domain 1"/>
    <property type="match status" value="1"/>
</dbReference>
<feature type="active site" evidence="3">
    <location>
        <position position="260"/>
    </location>
</feature>
<dbReference type="EMBL" id="QEEX01000001">
    <property type="protein sequence ID" value="PWB98325.1"/>
    <property type="molecule type" value="Genomic_DNA"/>
</dbReference>
<evidence type="ECO:0000259" key="5">
    <source>
        <dbReference type="Pfam" id="PF00171"/>
    </source>
</evidence>
<dbReference type="InterPro" id="IPR016162">
    <property type="entry name" value="Ald_DH_N"/>
</dbReference>
<comment type="similarity">
    <text evidence="1 4">Belongs to the aldehyde dehydrogenase family.</text>
</comment>
<dbReference type="GO" id="GO:0009450">
    <property type="term" value="P:gamma-aminobutyric acid catabolic process"/>
    <property type="evidence" value="ECO:0007669"/>
    <property type="project" value="TreeGrafter"/>
</dbReference>
<dbReference type="Pfam" id="PF00171">
    <property type="entry name" value="Aldedh"/>
    <property type="match status" value="1"/>
</dbReference>
<dbReference type="FunFam" id="3.40.605.10:FF:000007">
    <property type="entry name" value="NAD/NADP-dependent betaine aldehyde dehydrogenase"/>
    <property type="match status" value="1"/>
</dbReference>
<accession>A0A2U1T370</accession>
<dbReference type="AlphaFoldDB" id="A0A2U1T370"/>
<dbReference type="RefSeq" id="WP_108998049.1">
    <property type="nucleotide sequence ID" value="NZ_QEEX01000001.1"/>
</dbReference>
<evidence type="ECO:0000256" key="1">
    <source>
        <dbReference type="ARBA" id="ARBA00009986"/>
    </source>
</evidence>
<dbReference type="SUPFAM" id="SSF53720">
    <property type="entry name" value="ALDH-like"/>
    <property type="match status" value="1"/>
</dbReference>
<gene>
    <name evidence="6" type="ORF">DF220_11140</name>
</gene>
<name>A0A2U1T370_9MICO</name>
<evidence type="ECO:0000313" key="7">
    <source>
        <dbReference type="Proteomes" id="UP000244978"/>
    </source>
</evidence>
<dbReference type="InterPro" id="IPR016163">
    <property type="entry name" value="Ald_DH_C"/>
</dbReference>
<dbReference type="FunFam" id="3.40.309.10:FF:000004">
    <property type="entry name" value="Succinate-semialdehyde dehydrogenase I"/>
    <property type="match status" value="1"/>
</dbReference>
<dbReference type="InterPro" id="IPR029510">
    <property type="entry name" value="Ald_DH_CS_GLU"/>
</dbReference>
<evidence type="ECO:0000256" key="3">
    <source>
        <dbReference type="PROSITE-ProRule" id="PRU10007"/>
    </source>
</evidence>
<dbReference type="InterPro" id="IPR015590">
    <property type="entry name" value="Aldehyde_DH_dom"/>
</dbReference>
<dbReference type="GO" id="GO:0004777">
    <property type="term" value="F:succinate-semialdehyde dehydrogenase (NAD+) activity"/>
    <property type="evidence" value="ECO:0007669"/>
    <property type="project" value="TreeGrafter"/>
</dbReference>
<dbReference type="PANTHER" id="PTHR43353:SF5">
    <property type="entry name" value="SUCCINATE-SEMIALDEHYDE DEHYDROGENASE, MITOCHONDRIAL"/>
    <property type="match status" value="1"/>
</dbReference>
<evidence type="ECO:0000313" key="6">
    <source>
        <dbReference type="EMBL" id="PWB98325.1"/>
    </source>
</evidence>
<dbReference type="InterPro" id="IPR050740">
    <property type="entry name" value="Aldehyde_DH_Superfamily"/>
</dbReference>
<reference evidence="7" key="1">
    <citation type="submission" date="2018-04" db="EMBL/GenBank/DDBJ databases">
        <authorList>
            <person name="Liu S."/>
            <person name="Wang Z."/>
            <person name="Li J."/>
        </authorList>
    </citation>
    <scope>NUCLEOTIDE SEQUENCE [LARGE SCALE GENOMIC DNA]</scope>
    <source>
        <strain evidence="7">S1194</strain>
    </source>
</reference>